<dbReference type="InterPro" id="IPR036249">
    <property type="entry name" value="Thioredoxin-like_sf"/>
</dbReference>
<evidence type="ECO:0008006" key="3">
    <source>
        <dbReference type="Google" id="ProtNLM"/>
    </source>
</evidence>
<dbReference type="Proteomes" id="UP000239203">
    <property type="component" value="Unassembled WGS sequence"/>
</dbReference>
<comment type="caution">
    <text evidence="1">The sequence shown here is derived from an EMBL/GenBank/DDBJ whole genome shotgun (WGS) entry which is preliminary data.</text>
</comment>
<evidence type="ECO:0000313" key="2">
    <source>
        <dbReference type="Proteomes" id="UP000239203"/>
    </source>
</evidence>
<dbReference type="InterPro" id="IPR010350">
    <property type="entry name" value="Aim32/Apd1-like_bac"/>
</dbReference>
<sequence>MTRAQYSFGGTGRESLVRMPTTPPPLPATACAARSRALDEPFAGTAATAVTWLCVEQPGPWGRDALAQSHLDSGLAAELTARAAGTGVRVVLIRRPGPHPDRHRPAPRRVYLAHTAPGRAFLRREVFTDPKHLLDLDFAAVGGGAADGFGEVVSWPVLLVCTNGRRDVCCAVAGRPVAAELAATHGEAAWECTHIGGHRFAPTALLLPTGYTYGDLDGARARALLADPGVVVDRCRGRSTWAPAGQAAELAVRELTNTTHADVLRVRDPERDEDGNWRVQVAHVDGRGWRVTVAVRAAGPDRPASCGAEPGPATVHTVVRID</sequence>
<keyword evidence="2" id="KW-1185">Reference proteome</keyword>
<dbReference type="InterPro" id="IPR009737">
    <property type="entry name" value="Aim32/Apd1-like"/>
</dbReference>
<evidence type="ECO:0000313" key="1">
    <source>
        <dbReference type="EMBL" id="PPK65288.1"/>
    </source>
</evidence>
<gene>
    <name evidence="1" type="ORF">CLV40_115135</name>
</gene>
<dbReference type="SUPFAM" id="SSF52833">
    <property type="entry name" value="Thioredoxin-like"/>
    <property type="match status" value="1"/>
</dbReference>
<accession>A0A2S6GJ72</accession>
<dbReference type="RefSeq" id="WP_245931540.1">
    <property type="nucleotide sequence ID" value="NZ_CP154825.1"/>
</dbReference>
<dbReference type="PIRSF" id="PIRSF035042">
    <property type="entry name" value="UCP035042_thirdx"/>
    <property type="match status" value="1"/>
</dbReference>
<dbReference type="AlphaFoldDB" id="A0A2S6GJ72"/>
<dbReference type="EMBL" id="PTIX01000015">
    <property type="protein sequence ID" value="PPK65288.1"/>
    <property type="molecule type" value="Genomic_DNA"/>
</dbReference>
<name>A0A2S6GJ72_9PSEU</name>
<dbReference type="CDD" id="cd03062">
    <property type="entry name" value="TRX_Fd_Sucrase"/>
    <property type="match status" value="1"/>
</dbReference>
<dbReference type="Pfam" id="PF06999">
    <property type="entry name" value="Suc_Fer-like"/>
    <property type="match status" value="1"/>
</dbReference>
<organism evidence="1 2">
    <name type="scientific">Actinokineospora auranticolor</name>
    <dbReference type="NCBI Taxonomy" id="155976"/>
    <lineage>
        <taxon>Bacteria</taxon>
        <taxon>Bacillati</taxon>
        <taxon>Actinomycetota</taxon>
        <taxon>Actinomycetes</taxon>
        <taxon>Pseudonocardiales</taxon>
        <taxon>Pseudonocardiaceae</taxon>
        <taxon>Actinokineospora</taxon>
    </lineage>
</organism>
<proteinExistence type="predicted"/>
<protein>
    <recommendedName>
        <fullName evidence="3">Sucrase/ferredoxin-like protein</fullName>
    </recommendedName>
</protein>
<reference evidence="1 2" key="1">
    <citation type="submission" date="2018-02" db="EMBL/GenBank/DDBJ databases">
        <title>Genomic Encyclopedia of Archaeal and Bacterial Type Strains, Phase II (KMG-II): from individual species to whole genera.</title>
        <authorList>
            <person name="Goeker M."/>
        </authorList>
    </citation>
    <scope>NUCLEOTIDE SEQUENCE [LARGE SCALE GENOMIC DNA]</scope>
    <source>
        <strain evidence="1 2">YU 961-1</strain>
    </source>
</reference>